<evidence type="ECO:0000313" key="2">
    <source>
        <dbReference type="Proteomes" id="UP001139353"/>
    </source>
</evidence>
<sequence>MPRYGNLSGDSGVVSYETTRDSITLTFVNGDRYVYTHARPGRAAVDRMKALAKAGRGLSTFVSQQVRENYERKL</sequence>
<evidence type="ECO:0000313" key="1">
    <source>
        <dbReference type="EMBL" id="MCK9686556.1"/>
    </source>
</evidence>
<accession>A0A9X1YQY5</accession>
<gene>
    <name evidence="1" type="ORF">LPC04_12640</name>
</gene>
<name>A0A9X1YQY5_9BURK</name>
<comment type="caution">
    <text evidence="1">The sequence shown here is derived from an EMBL/GenBank/DDBJ whole genome shotgun (WGS) entry which is preliminary data.</text>
</comment>
<organism evidence="1 2">
    <name type="scientific">Scleromatobacter humisilvae</name>
    <dbReference type="NCBI Taxonomy" id="2897159"/>
    <lineage>
        <taxon>Bacteria</taxon>
        <taxon>Pseudomonadati</taxon>
        <taxon>Pseudomonadota</taxon>
        <taxon>Betaproteobacteria</taxon>
        <taxon>Burkholderiales</taxon>
        <taxon>Sphaerotilaceae</taxon>
        <taxon>Scleromatobacter</taxon>
    </lineage>
</organism>
<dbReference type="AlphaFoldDB" id="A0A9X1YQY5"/>
<dbReference type="Proteomes" id="UP001139353">
    <property type="component" value="Unassembled WGS sequence"/>
</dbReference>
<protein>
    <recommendedName>
        <fullName evidence="3">KTSC domain-containing protein</fullName>
    </recommendedName>
</protein>
<evidence type="ECO:0008006" key="3">
    <source>
        <dbReference type="Google" id="ProtNLM"/>
    </source>
</evidence>
<proteinExistence type="predicted"/>
<reference evidence="1" key="1">
    <citation type="submission" date="2021-11" db="EMBL/GenBank/DDBJ databases">
        <title>BS-T2-15 a new species belonging to the Comamonadaceae family isolated from the soil of a French oak forest.</title>
        <authorList>
            <person name="Mieszkin S."/>
            <person name="Alain K."/>
        </authorList>
    </citation>
    <scope>NUCLEOTIDE SEQUENCE</scope>
    <source>
        <strain evidence="1">BS-T2-15</strain>
    </source>
</reference>
<keyword evidence="2" id="KW-1185">Reference proteome</keyword>
<dbReference type="EMBL" id="JAJLJH010000002">
    <property type="protein sequence ID" value="MCK9686556.1"/>
    <property type="molecule type" value="Genomic_DNA"/>
</dbReference>